<proteinExistence type="predicted"/>
<protein>
    <submittedName>
        <fullName evidence="1">Uncharacterized protein</fullName>
    </submittedName>
</protein>
<gene>
    <name evidence="1" type="ORF">SLEP1_g1973</name>
</gene>
<evidence type="ECO:0000313" key="2">
    <source>
        <dbReference type="Proteomes" id="UP001054252"/>
    </source>
</evidence>
<dbReference type="EMBL" id="BPVZ01000002">
    <property type="protein sequence ID" value="GKU87601.1"/>
    <property type="molecule type" value="Genomic_DNA"/>
</dbReference>
<dbReference type="Proteomes" id="UP001054252">
    <property type="component" value="Unassembled WGS sequence"/>
</dbReference>
<organism evidence="1 2">
    <name type="scientific">Rubroshorea leprosula</name>
    <dbReference type="NCBI Taxonomy" id="152421"/>
    <lineage>
        <taxon>Eukaryota</taxon>
        <taxon>Viridiplantae</taxon>
        <taxon>Streptophyta</taxon>
        <taxon>Embryophyta</taxon>
        <taxon>Tracheophyta</taxon>
        <taxon>Spermatophyta</taxon>
        <taxon>Magnoliopsida</taxon>
        <taxon>eudicotyledons</taxon>
        <taxon>Gunneridae</taxon>
        <taxon>Pentapetalae</taxon>
        <taxon>rosids</taxon>
        <taxon>malvids</taxon>
        <taxon>Malvales</taxon>
        <taxon>Dipterocarpaceae</taxon>
        <taxon>Rubroshorea</taxon>
    </lineage>
</organism>
<comment type="caution">
    <text evidence="1">The sequence shown here is derived from an EMBL/GenBank/DDBJ whole genome shotgun (WGS) entry which is preliminary data.</text>
</comment>
<reference evidence="1 2" key="1">
    <citation type="journal article" date="2021" name="Commun. Biol.">
        <title>The genome of Shorea leprosula (Dipterocarpaceae) highlights the ecological relevance of drought in aseasonal tropical rainforests.</title>
        <authorList>
            <person name="Ng K.K.S."/>
            <person name="Kobayashi M.J."/>
            <person name="Fawcett J.A."/>
            <person name="Hatakeyama M."/>
            <person name="Paape T."/>
            <person name="Ng C.H."/>
            <person name="Ang C.C."/>
            <person name="Tnah L.H."/>
            <person name="Lee C.T."/>
            <person name="Nishiyama T."/>
            <person name="Sese J."/>
            <person name="O'Brien M.J."/>
            <person name="Copetti D."/>
            <person name="Mohd Noor M.I."/>
            <person name="Ong R.C."/>
            <person name="Putra M."/>
            <person name="Sireger I.Z."/>
            <person name="Indrioko S."/>
            <person name="Kosugi Y."/>
            <person name="Izuno A."/>
            <person name="Isagi Y."/>
            <person name="Lee S.L."/>
            <person name="Shimizu K.K."/>
        </authorList>
    </citation>
    <scope>NUCLEOTIDE SEQUENCE [LARGE SCALE GENOMIC DNA]</scope>
    <source>
        <strain evidence="1">214</strain>
    </source>
</reference>
<accession>A0AAV5HMS2</accession>
<evidence type="ECO:0000313" key="1">
    <source>
        <dbReference type="EMBL" id="GKU87601.1"/>
    </source>
</evidence>
<keyword evidence="2" id="KW-1185">Reference proteome</keyword>
<dbReference type="AlphaFoldDB" id="A0AAV5HMS2"/>
<sequence length="46" mass="4981">MAADDGSKIFDISSGMLSKFLVSCHMDVYNVSVISKPKPCLSYHGT</sequence>
<name>A0AAV5HMS2_9ROSI</name>